<keyword evidence="2" id="KW-1185">Reference proteome</keyword>
<proteinExistence type="predicted"/>
<dbReference type="Gene3D" id="3.40.50.300">
    <property type="entry name" value="P-loop containing nucleotide triphosphate hydrolases"/>
    <property type="match status" value="1"/>
</dbReference>
<dbReference type="Proteomes" id="UP000278085">
    <property type="component" value="Unassembled WGS sequence"/>
</dbReference>
<sequence>MQSEKKYHFIAGLPRSGSTLLSAILRQNPRFHAGMTSPVGALAAAVMAQVSAGSESALLVNQQQRRDILRGLFDSYYRQQPQELIFDTNRQWCARMPLLDDLFPGSKMIACVRNVAWVMDSIERLYRANPYENTRLFGGNPSRSTVYTRLEGLMQHEQMVGFAWAALREAFYGEHAASMLLVDYDLLTRAPQQVMPLVYDFIGEPGFEHDFEHVEYEAADFDMQLGIPGLHTVRAKVEYRARPTVIPPDLFDKFAKLSFWGDRSGSRAHVISNQTAIQDTPA</sequence>
<dbReference type="GO" id="GO:0016740">
    <property type="term" value="F:transferase activity"/>
    <property type="evidence" value="ECO:0007669"/>
    <property type="project" value="UniProtKB-KW"/>
</dbReference>
<dbReference type="RefSeq" id="WP_126074592.1">
    <property type="nucleotide sequence ID" value="NZ_CP051166.1"/>
</dbReference>
<protein>
    <submittedName>
        <fullName evidence="1">Sulfotransferase</fullName>
    </submittedName>
</protein>
<dbReference type="SUPFAM" id="SSF52540">
    <property type="entry name" value="P-loop containing nucleoside triphosphate hydrolases"/>
    <property type="match status" value="1"/>
</dbReference>
<comment type="caution">
    <text evidence="1">The sequence shown here is derived from an EMBL/GenBank/DDBJ whole genome shotgun (WGS) entry which is preliminary data.</text>
</comment>
<name>A0A430HM99_9BURK</name>
<gene>
    <name evidence="1" type="ORF">EJB06_13795</name>
</gene>
<evidence type="ECO:0000313" key="2">
    <source>
        <dbReference type="Proteomes" id="UP000278085"/>
    </source>
</evidence>
<dbReference type="InterPro" id="IPR027417">
    <property type="entry name" value="P-loop_NTPase"/>
</dbReference>
<dbReference type="EMBL" id="RXLQ01000006">
    <property type="protein sequence ID" value="RSZ58696.1"/>
    <property type="molecule type" value="Genomic_DNA"/>
</dbReference>
<organism evidence="1 2">
    <name type="scientific">Massilia atriviolacea</name>
    <dbReference type="NCBI Taxonomy" id="2495579"/>
    <lineage>
        <taxon>Bacteria</taxon>
        <taxon>Pseudomonadati</taxon>
        <taxon>Pseudomonadota</taxon>
        <taxon>Betaproteobacteria</taxon>
        <taxon>Burkholderiales</taxon>
        <taxon>Oxalobacteraceae</taxon>
        <taxon>Telluria group</taxon>
        <taxon>Massilia</taxon>
    </lineage>
</organism>
<dbReference type="AlphaFoldDB" id="A0A430HM99"/>
<dbReference type="Pfam" id="PF13469">
    <property type="entry name" value="Sulfotransfer_3"/>
    <property type="match status" value="1"/>
</dbReference>
<evidence type="ECO:0000313" key="1">
    <source>
        <dbReference type="EMBL" id="RSZ58696.1"/>
    </source>
</evidence>
<accession>A0A430HM99</accession>
<reference evidence="1 2" key="1">
    <citation type="submission" date="2018-12" db="EMBL/GenBank/DDBJ databases">
        <authorList>
            <person name="Yang E."/>
        </authorList>
    </citation>
    <scope>NUCLEOTIDE SEQUENCE [LARGE SCALE GENOMIC DNA]</scope>
    <source>
        <strain evidence="1 2">SOD</strain>
    </source>
</reference>
<keyword evidence="1" id="KW-0808">Transferase</keyword>
<dbReference type="OrthoDB" id="9766687at2"/>